<dbReference type="GO" id="GO:0006508">
    <property type="term" value="P:proteolysis"/>
    <property type="evidence" value="ECO:0007669"/>
    <property type="project" value="InterPro"/>
</dbReference>
<gene>
    <name evidence="5" type="ORF">LX78_01777</name>
</gene>
<evidence type="ECO:0000313" key="5">
    <source>
        <dbReference type="EMBL" id="PWK19296.1"/>
    </source>
</evidence>
<dbReference type="PANTHER" id="PTHR12147">
    <property type="entry name" value="METALLOPEPTIDASE M28 FAMILY MEMBER"/>
    <property type="match status" value="1"/>
</dbReference>
<feature type="signal peptide" evidence="2">
    <location>
        <begin position="1"/>
        <end position="23"/>
    </location>
</feature>
<organism evidence="5 6">
    <name type="scientific">Xanthomarina spongicola</name>
    <dbReference type="NCBI Taxonomy" id="570520"/>
    <lineage>
        <taxon>Bacteria</taxon>
        <taxon>Pseudomonadati</taxon>
        <taxon>Bacteroidota</taxon>
        <taxon>Flavobacteriia</taxon>
        <taxon>Flavobacteriales</taxon>
        <taxon>Flavobacteriaceae</taxon>
        <taxon>Xanthomarina</taxon>
    </lineage>
</organism>
<feature type="domain" description="Peptidase M28" evidence="3">
    <location>
        <begin position="95"/>
        <end position="288"/>
    </location>
</feature>
<name>A0A316DNF4_9FLAO</name>
<dbReference type="InterPro" id="IPR007484">
    <property type="entry name" value="Peptidase_M28"/>
</dbReference>
<keyword evidence="1 2" id="KW-0732">Signal</keyword>
<feature type="domain" description="Secretion system C-terminal sorting" evidence="4">
    <location>
        <begin position="318"/>
        <end position="390"/>
    </location>
</feature>
<dbReference type="PANTHER" id="PTHR12147:SF26">
    <property type="entry name" value="PEPTIDASE M28 DOMAIN-CONTAINING PROTEIN"/>
    <property type="match status" value="1"/>
</dbReference>
<reference evidence="5 6" key="1">
    <citation type="submission" date="2018-05" db="EMBL/GenBank/DDBJ databases">
        <title>Genomic Encyclopedia of Archaeal and Bacterial Type Strains, Phase II (KMG-II): from individual species to whole genera.</title>
        <authorList>
            <person name="Goeker M."/>
        </authorList>
    </citation>
    <scope>NUCLEOTIDE SEQUENCE [LARGE SCALE GENOMIC DNA]</scope>
    <source>
        <strain evidence="5 6">DSM 22637</strain>
    </source>
</reference>
<dbReference type="InterPro" id="IPR026444">
    <property type="entry name" value="Secre_tail"/>
</dbReference>
<dbReference type="OrthoDB" id="1521787at2"/>
<dbReference type="EMBL" id="QGGP01000003">
    <property type="protein sequence ID" value="PWK19296.1"/>
    <property type="molecule type" value="Genomic_DNA"/>
</dbReference>
<dbReference type="AlphaFoldDB" id="A0A316DNF4"/>
<dbReference type="Pfam" id="PF18962">
    <property type="entry name" value="Por_Secre_tail"/>
    <property type="match status" value="1"/>
</dbReference>
<dbReference type="Proteomes" id="UP000245430">
    <property type="component" value="Unassembled WGS sequence"/>
</dbReference>
<feature type="chain" id="PRO_5016292021" evidence="2">
    <location>
        <begin position="24"/>
        <end position="391"/>
    </location>
</feature>
<protein>
    <submittedName>
        <fullName evidence="5">Putative secreted protein (Por secretion system target)</fullName>
    </submittedName>
</protein>
<evidence type="ECO:0000259" key="3">
    <source>
        <dbReference type="Pfam" id="PF04389"/>
    </source>
</evidence>
<dbReference type="Pfam" id="PF04389">
    <property type="entry name" value="Peptidase_M28"/>
    <property type="match status" value="1"/>
</dbReference>
<dbReference type="RefSeq" id="WP_109682272.1">
    <property type="nucleotide sequence ID" value="NZ_QGGP01000003.1"/>
</dbReference>
<dbReference type="NCBIfam" id="TIGR04183">
    <property type="entry name" value="Por_Secre_tail"/>
    <property type="match status" value="1"/>
</dbReference>
<dbReference type="Gene3D" id="3.40.630.10">
    <property type="entry name" value="Zn peptidases"/>
    <property type="match status" value="1"/>
</dbReference>
<dbReference type="SUPFAM" id="SSF53187">
    <property type="entry name" value="Zn-dependent exopeptidases"/>
    <property type="match status" value="1"/>
</dbReference>
<evidence type="ECO:0000313" key="6">
    <source>
        <dbReference type="Proteomes" id="UP000245430"/>
    </source>
</evidence>
<evidence type="ECO:0000256" key="1">
    <source>
        <dbReference type="ARBA" id="ARBA00022729"/>
    </source>
</evidence>
<dbReference type="InterPro" id="IPR045175">
    <property type="entry name" value="M28_fam"/>
</dbReference>
<evidence type="ECO:0000259" key="4">
    <source>
        <dbReference type="Pfam" id="PF18962"/>
    </source>
</evidence>
<evidence type="ECO:0000256" key="2">
    <source>
        <dbReference type="SAM" id="SignalP"/>
    </source>
</evidence>
<keyword evidence="6" id="KW-1185">Reference proteome</keyword>
<comment type="caution">
    <text evidence="5">The sequence shown here is derived from an EMBL/GenBank/DDBJ whole genome shotgun (WGS) entry which is preliminary data.</text>
</comment>
<proteinExistence type="predicted"/>
<accession>A0A316DNF4</accession>
<dbReference type="GO" id="GO:0008235">
    <property type="term" value="F:metalloexopeptidase activity"/>
    <property type="evidence" value="ECO:0007669"/>
    <property type="project" value="InterPro"/>
</dbReference>
<sequence length="391" mass="43525">MKHYYLTFNLFVLIFFISSASFSQTFNTYYGDVVSNVSQTNITNDLITFENFGIKNVGSTRLTNAQNWITTRYSNLGYTNIELQEFTYSSGTSNNIIVTKTGTTYPNTFIIIDAHYDTINGPGTNDNGSGTVLIMELARLLANVPTEYSIKFIHFSGEEDGLVGSNYYVDNTVIPQNLDIKLVFNIDEVGGVDGMVNNTIVCERDQSNSPTTNNAASNIVTGQLATCIELYSNLNTEISYAYASDYMPFEDNNEVITGLYESNETPYAHGPNDLLVNMDPSYLYEVTKGSLGAAMFFAEVDFNVLNTESYSLESNISMYPNPTRGQVNIAINTALNVPTRFMVYDILGKQVFQKSISKQQASINLNHLKDGVYLAVFENGDKRTSKKLIIK</sequence>